<evidence type="ECO:0000256" key="2">
    <source>
        <dbReference type="ARBA" id="ARBA00008240"/>
    </source>
</evidence>
<organism evidence="13 14">
    <name type="scientific">Neobacillus paridis</name>
    <dbReference type="NCBI Taxonomy" id="2803862"/>
    <lineage>
        <taxon>Bacteria</taxon>
        <taxon>Bacillati</taxon>
        <taxon>Bacillota</taxon>
        <taxon>Bacilli</taxon>
        <taxon>Bacillales</taxon>
        <taxon>Bacillaceae</taxon>
        <taxon>Neobacillus</taxon>
    </lineage>
</organism>
<protein>
    <recommendedName>
        <fullName evidence="10">Putative proline/betaine transporter</fullName>
    </recommendedName>
</protein>
<feature type="transmembrane region" description="Helical" evidence="11">
    <location>
        <begin position="120"/>
        <end position="142"/>
    </location>
</feature>
<keyword evidence="3" id="KW-0813">Transport</keyword>
<keyword evidence="7 11" id="KW-1133">Transmembrane helix</keyword>
<keyword evidence="4" id="KW-1003">Cell membrane</keyword>
<reference evidence="13 14" key="1">
    <citation type="submission" date="2021-01" db="EMBL/GenBank/DDBJ databases">
        <title>Genome public.</title>
        <authorList>
            <person name="Liu C."/>
            <person name="Sun Q."/>
        </authorList>
    </citation>
    <scope>NUCLEOTIDE SEQUENCE [LARGE SCALE GENOMIC DNA]</scope>
    <source>
        <strain evidence="13 14">YIM B02564</strain>
    </source>
</reference>
<evidence type="ECO:0000256" key="11">
    <source>
        <dbReference type="SAM" id="Phobius"/>
    </source>
</evidence>
<gene>
    <name evidence="13" type="ORF">JK635_16185</name>
</gene>
<dbReference type="InterPro" id="IPR005829">
    <property type="entry name" value="Sugar_transporter_CS"/>
</dbReference>
<dbReference type="Gene3D" id="1.20.1250.20">
    <property type="entry name" value="MFS general substrate transporter like domains"/>
    <property type="match status" value="2"/>
</dbReference>
<dbReference type="SUPFAM" id="SSF103473">
    <property type="entry name" value="MFS general substrate transporter"/>
    <property type="match status" value="1"/>
</dbReference>
<keyword evidence="14" id="KW-1185">Reference proteome</keyword>
<keyword evidence="5 11" id="KW-0812">Transmembrane</keyword>
<dbReference type="PROSITE" id="PS00217">
    <property type="entry name" value="SUGAR_TRANSPORT_2"/>
    <property type="match status" value="1"/>
</dbReference>
<accession>A0ABS1TTX9</accession>
<evidence type="ECO:0000256" key="9">
    <source>
        <dbReference type="ARBA" id="ARBA00037295"/>
    </source>
</evidence>
<dbReference type="PANTHER" id="PTHR43528:SF1">
    <property type="entry name" value="ALPHA-KETOGLUTARATE PERMEASE"/>
    <property type="match status" value="1"/>
</dbReference>
<feature type="transmembrane region" description="Helical" evidence="11">
    <location>
        <begin position="27"/>
        <end position="51"/>
    </location>
</feature>
<sequence length="307" mass="33433">MQGISAGGEWGSAVSFLGEYAKPNRRAFIVSFSQVGSAAGLLLGSLTGLLISSIVSAEALNDWAWRPAFLLGILIAAFGLYVRRNVEETPVFQETKDSKHQKEQPLVNVFKEHKMRMLTVFLLISGALVTYWLILSFMPTYISSFLKLPLSSGFSLTAITLIVYMIALPIAGLLADIFGRKPIMLIGSGGIVVFSYPLFNILANTTSYASMATVVSLLAFIFALFQGPNTVAMSELFPANVRVSGFSVPYQLASAVFAGTAMMAATWLIDKTGNVMMVPIYMCATMMITLLTTIFLFKETKNVSYDK</sequence>
<dbReference type="RefSeq" id="WP_202654985.1">
    <property type="nucleotide sequence ID" value="NZ_JAESWB010000233.1"/>
</dbReference>
<dbReference type="InterPro" id="IPR051084">
    <property type="entry name" value="H+-coupled_symporters"/>
</dbReference>
<comment type="caution">
    <text evidence="13">The sequence shown here is derived from an EMBL/GenBank/DDBJ whole genome shotgun (WGS) entry which is preliminary data.</text>
</comment>
<evidence type="ECO:0000313" key="13">
    <source>
        <dbReference type="EMBL" id="MBL4953726.1"/>
    </source>
</evidence>
<feature type="transmembrane region" description="Helical" evidence="11">
    <location>
        <begin position="248"/>
        <end position="269"/>
    </location>
</feature>
<comment type="subcellular location">
    <subcellularLocation>
        <location evidence="1">Cell membrane</location>
        <topology evidence="1">Multi-pass membrane protein</topology>
    </subcellularLocation>
</comment>
<comment type="similarity">
    <text evidence="2">Belongs to the major facilitator superfamily. Metabolite:H+ Symporter (MHS) family (TC 2.A.1.6) family.</text>
</comment>
<dbReference type="PROSITE" id="PS00216">
    <property type="entry name" value="SUGAR_TRANSPORT_1"/>
    <property type="match status" value="1"/>
</dbReference>
<feature type="domain" description="Major facilitator superfamily (MFS) profile" evidence="12">
    <location>
        <begin position="1"/>
        <end position="301"/>
    </location>
</feature>
<feature type="transmembrane region" description="Helical" evidence="11">
    <location>
        <begin position="154"/>
        <end position="175"/>
    </location>
</feature>
<dbReference type="PANTHER" id="PTHR43528">
    <property type="entry name" value="ALPHA-KETOGLUTARATE PERMEASE"/>
    <property type="match status" value="1"/>
</dbReference>
<evidence type="ECO:0000256" key="4">
    <source>
        <dbReference type="ARBA" id="ARBA00022475"/>
    </source>
</evidence>
<evidence type="ECO:0000256" key="1">
    <source>
        <dbReference type="ARBA" id="ARBA00004651"/>
    </source>
</evidence>
<feature type="transmembrane region" description="Helical" evidence="11">
    <location>
        <begin position="275"/>
        <end position="297"/>
    </location>
</feature>
<evidence type="ECO:0000256" key="5">
    <source>
        <dbReference type="ARBA" id="ARBA00022692"/>
    </source>
</evidence>
<evidence type="ECO:0000313" key="14">
    <source>
        <dbReference type="Proteomes" id="UP000623967"/>
    </source>
</evidence>
<dbReference type="InterPro" id="IPR036259">
    <property type="entry name" value="MFS_trans_sf"/>
</dbReference>
<dbReference type="Pfam" id="PF07690">
    <property type="entry name" value="MFS_1"/>
    <property type="match status" value="1"/>
</dbReference>
<dbReference type="Proteomes" id="UP000623967">
    <property type="component" value="Unassembled WGS sequence"/>
</dbReference>
<evidence type="ECO:0000259" key="12">
    <source>
        <dbReference type="PROSITE" id="PS50850"/>
    </source>
</evidence>
<evidence type="ECO:0000256" key="6">
    <source>
        <dbReference type="ARBA" id="ARBA00022847"/>
    </source>
</evidence>
<dbReference type="PROSITE" id="PS50850">
    <property type="entry name" value="MFS"/>
    <property type="match status" value="1"/>
</dbReference>
<feature type="transmembrane region" description="Helical" evidence="11">
    <location>
        <begin position="63"/>
        <end position="82"/>
    </location>
</feature>
<evidence type="ECO:0000256" key="10">
    <source>
        <dbReference type="ARBA" id="ARBA00039918"/>
    </source>
</evidence>
<comment type="function">
    <text evidence="9">May be a proton symporter involved in the uptake of osmolytes such as proline and glycine betaine.</text>
</comment>
<feature type="transmembrane region" description="Helical" evidence="11">
    <location>
        <begin position="182"/>
        <end position="202"/>
    </location>
</feature>
<proteinExistence type="inferred from homology"/>
<dbReference type="InterPro" id="IPR011701">
    <property type="entry name" value="MFS"/>
</dbReference>
<evidence type="ECO:0000256" key="3">
    <source>
        <dbReference type="ARBA" id="ARBA00022448"/>
    </source>
</evidence>
<name>A0ABS1TTX9_9BACI</name>
<dbReference type="EMBL" id="JAESWB010000233">
    <property type="protein sequence ID" value="MBL4953726.1"/>
    <property type="molecule type" value="Genomic_DNA"/>
</dbReference>
<dbReference type="InterPro" id="IPR020846">
    <property type="entry name" value="MFS_dom"/>
</dbReference>
<keyword evidence="8 11" id="KW-0472">Membrane</keyword>
<keyword evidence="6" id="KW-0769">Symport</keyword>
<evidence type="ECO:0000256" key="8">
    <source>
        <dbReference type="ARBA" id="ARBA00023136"/>
    </source>
</evidence>
<feature type="transmembrane region" description="Helical" evidence="11">
    <location>
        <begin position="208"/>
        <end position="227"/>
    </location>
</feature>
<evidence type="ECO:0000256" key="7">
    <source>
        <dbReference type="ARBA" id="ARBA00022989"/>
    </source>
</evidence>